<accession>F6G5U0</accession>
<organism evidence="4 5">
    <name type="scientific">Ralstonia solanacearum (strain Po82)</name>
    <dbReference type="NCBI Taxonomy" id="1031711"/>
    <lineage>
        <taxon>Bacteria</taxon>
        <taxon>Pseudomonadati</taxon>
        <taxon>Pseudomonadota</taxon>
        <taxon>Betaproteobacteria</taxon>
        <taxon>Burkholderiales</taxon>
        <taxon>Burkholderiaceae</taxon>
        <taxon>Ralstonia</taxon>
        <taxon>Ralstonia solanacearum species complex</taxon>
    </lineage>
</organism>
<feature type="region of interest" description="Disordered" evidence="2">
    <location>
        <begin position="235"/>
        <end position="255"/>
    </location>
</feature>
<dbReference type="eggNOG" id="COG1335">
    <property type="taxonomic scope" value="Bacteria"/>
</dbReference>
<protein>
    <submittedName>
        <fullName evidence="4">Putative isochorismatase family protein yecD (Modular protein)</fullName>
    </submittedName>
</protein>
<proteinExistence type="predicted"/>
<dbReference type="InterPro" id="IPR050272">
    <property type="entry name" value="Isochorismatase-like_hydrls"/>
</dbReference>
<dbReference type="SUPFAM" id="SSF52499">
    <property type="entry name" value="Isochorismatase-like hydrolases"/>
    <property type="match status" value="1"/>
</dbReference>
<evidence type="ECO:0000256" key="1">
    <source>
        <dbReference type="ARBA" id="ARBA00022801"/>
    </source>
</evidence>
<dbReference type="InterPro" id="IPR036380">
    <property type="entry name" value="Isochorismatase-like_sf"/>
</dbReference>
<dbReference type="Proteomes" id="UP000007953">
    <property type="component" value="Chromosome"/>
</dbReference>
<dbReference type="Pfam" id="PF00857">
    <property type="entry name" value="Isochorismatase"/>
    <property type="match status" value="1"/>
</dbReference>
<dbReference type="GO" id="GO:0016787">
    <property type="term" value="F:hydrolase activity"/>
    <property type="evidence" value="ECO:0007669"/>
    <property type="project" value="UniProtKB-KW"/>
</dbReference>
<keyword evidence="1" id="KW-0378">Hydrolase</keyword>
<evidence type="ECO:0000256" key="2">
    <source>
        <dbReference type="SAM" id="MobiDB-lite"/>
    </source>
</evidence>
<evidence type="ECO:0000259" key="3">
    <source>
        <dbReference type="Pfam" id="PF00857"/>
    </source>
</evidence>
<feature type="domain" description="Isochorismatase-like" evidence="3">
    <location>
        <begin position="179"/>
        <end position="354"/>
    </location>
</feature>
<dbReference type="PANTHER" id="PTHR43540">
    <property type="entry name" value="PEROXYUREIDOACRYLATE/UREIDOACRYLATE AMIDOHYDROLASE-RELATED"/>
    <property type="match status" value="1"/>
</dbReference>
<dbReference type="HOGENOM" id="CLU_764780_0_0_4"/>
<feature type="region of interest" description="Disordered" evidence="2">
    <location>
        <begin position="145"/>
        <end position="169"/>
    </location>
</feature>
<dbReference type="PATRIC" id="fig|1031711.3.peg.50"/>
<name>F6G5U0_RALS8</name>
<dbReference type="NCBIfam" id="NF008517">
    <property type="entry name" value="PRK11440.1"/>
    <property type="match status" value="1"/>
</dbReference>
<reference evidence="4 5" key="1">
    <citation type="journal article" date="2011" name="J. Bacteriol.">
        <title>Complete genome sequence of the plant pathogen Ralstonia solanacearum strain Po82.</title>
        <authorList>
            <person name="Xu J."/>
            <person name="Zheng H.J."/>
            <person name="Liu L."/>
            <person name="Pan Z.C."/>
            <person name="Prior P."/>
            <person name="Tang B."/>
            <person name="Xu J.S."/>
            <person name="Zhang H."/>
            <person name="Tian Q."/>
            <person name="Zhang L.Q."/>
            <person name="Feng J."/>
        </authorList>
    </citation>
    <scope>NUCLEOTIDE SEQUENCE [LARGE SCALE GENOMIC DNA]</scope>
    <source>
        <strain evidence="4 5">Po82</strain>
    </source>
</reference>
<sequence length="362" mass="39301">MSGVSITRPPPNASIPTERPAIAAGHGLRRAAARDHQRPHPDDDGIHRHRRRPLRHPRRQAPPEPAGRRAWRFRGHRAGLGHRLRGPFDARSRRGLQHGGPEREDGQSSAGGHPAGGRRARAACVAHDRRVGRCAQDTGRHTARARHRHLCHPSPLTPHSSRLETPMSEPLQPLSAKTTALVLIDLQRGILPFAQGPHSAEQVIGASARLAKHFRKLGAPVVLVRVGWSPDFADAPRQPVDRPAPTPPGGMPAGALDQPSELEVAATDIQILKRQWGAFYGTELDLQLRRRGITTIVLGGISTHVGVESTARAAWEHGYALVLAEDAMSAPDAAQHRFSVENILPRLGRVRQTDAILAALTA</sequence>
<feature type="compositionally biased region" description="Basic residues" evidence="2">
    <location>
        <begin position="47"/>
        <end position="59"/>
    </location>
</feature>
<feature type="compositionally biased region" description="Basic residues" evidence="2">
    <location>
        <begin position="69"/>
        <end position="85"/>
    </location>
</feature>
<feature type="compositionally biased region" description="Basic and acidic residues" evidence="2">
    <location>
        <begin position="32"/>
        <end position="46"/>
    </location>
</feature>
<evidence type="ECO:0000313" key="4">
    <source>
        <dbReference type="EMBL" id="AEG67356.1"/>
    </source>
</evidence>
<dbReference type="InterPro" id="IPR000868">
    <property type="entry name" value="Isochorismatase-like_dom"/>
</dbReference>
<feature type="region of interest" description="Disordered" evidence="2">
    <location>
        <begin position="1"/>
        <end position="119"/>
    </location>
</feature>
<gene>
    <name evidence="4" type="ordered locus">RSPO_c00052</name>
</gene>
<evidence type="ECO:0000313" key="5">
    <source>
        <dbReference type="Proteomes" id="UP000007953"/>
    </source>
</evidence>
<dbReference type="CDD" id="cd00431">
    <property type="entry name" value="cysteine_hydrolases"/>
    <property type="match status" value="1"/>
</dbReference>
<dbReference type="Gene3D" id="3.40.50.850">
    <property type="entry name" value="Isochorismatase-like"/>
    <property type="match status" value="1"/>
</dbReference>
<dbReference type="AlphaFoldDB" id="F6G5U0"/>
<dbReference type="PANTHER" id="PTHR43540:SF7">
    <property type="entry name" value="ISOCHORISMATASE FAMILY PROTEIN YECD"/>
    <property type="match status" value="1"/>
</dbReference>
<dbReference type="KEGG" id="rsn:RSPO_c00052"/>
<dbReference type="EMBL" id="CP002819">
    <property type="protein sequence ID" value="AEG67356.1"/>
    <property type="molecule type" value="Genomic_DNA"/>
</dbReference>